<sequence>MKKSVVKIIATVMGAAILLAGCAGGAEEDQAVLDSDNPVSIEIWHYYNGPQKLAFDSLVTRFNETVGQEQGIVVEAFGQGNVNELFEKVHDAVDKKVGASEVPTIFAAYTDTVYDLDKRGLVADLSGYFTEEELAGYVDAYIEEGRLGEAEGLKIIPIAKATEIMMINKTDWDKFAAATGVSMTELETIEGVVKASEAYYSWTDGQTPDIPGDGKAMYGRDAMANYIILGYYQLTGNSLFTHEGGTISFEPDESAFRRLWDNYYIPYINGWFGAYGRFRSDDAKTGDLIALVGSTSGATYFPEQVTLEDESSYPIEAAVFPAPCFEGTGLSAIQQGAGMAVLSSNPRNELAAATFLKWFVEEKQNIDFAISSAYLPVKKAANDMSLIEGAEGFKNLPASLKDALSVSVDVVNEYDLYFEKAFSGSSDAREVIEYSLSDRAKADREQVLVLMEGGMSVEDATAQFATDENFQSWYEELISTVRAKIDGN</sequence>
<dbReference type="InterPro" id="IPR006059">
    <property type="entry name" value="SBP"/>
</dbReference>
<comment type="caution">
    <text evidence="2">The sequence shown here is derived from an EMBL/GenBank/DDBJ whole genome shotgun (WGS) entry which is preliminary data.</text>
</comment>
<organism evidence="2 3">
    <name type="scientific">Kineothrix alysoides</name>
    <dbReference type="NCBI Taxonomy" id="1469948"/>
    <lineage>
        <taxon>Bacteria</taxon>
        <taxon>Bacillati</taxon>
        <taxon>Bacillota</taxon>
        <taxon>Clostridia</taxon>
        <taxon>Lachnospirales</taxon>
        <taxon>Lachnospiraceae</taxon>
        <taxon>Kineothrix</taxon>
    </lineage>
</organism>
<reference evidence="2 3" key="1">
    <citation type="submission" date="2019-03" db="EMBL/GenBank/DDBJ databases">
        <title>Genomic Encyclopedia of Type Strains, Phase IV (KMG-IV): sequencing the most valuable type-strain genomes for metagenomic binning, comparative biology and taxonomic classification.</title>
        <authorList>
            <person name="Goeker M."/>
        </authorList>
    </citation>
    <scope>NUCLEOTIDE SEQUENCE [LARGE SCALE GENOMIC DNA]</scope>
    <source>
        <strain evidence="2 3">DSM 100556</strain>
    </source>
</reference>
<feature type="signal peptide" evidence="1">
    <location>
        <begin position="1"/>
        <end position="25"/>
    </location>
</feature>
<dbReference type="PANTHER" id="PTHR43649:SF12">
    <property type="entry name" value="DIACETYLCHITOBIOSE BINDING PROTEIN DASA"/>
    <property type="match status" value="1"/>
</dbReference>
<dbReference type="Proteomes" id="UP000295718">
    <property type="component" value="Unassembled WGS sequence"/>
</dbReference>
<evidence type="ECO:0000256" key="1">
    <source>
        <dbReference type="SAM" id="SignalP"/>
    </source>
</evidence>
<evidence type="ECO:0000313" key="3">
    <source>
        <dbReference type="Proteomes" id="UP000295718"/>
    </source>
</evidence>
<dbReference type="STRING" id="1469948.GCA_000732725_02298"/>
<dbReference type="EMBL" id="SLUO01000007">
    <property type="protein sequence ID" value="TCL58062.1"/>
    <property type="molecule type" value="Genomic_DNA"/>
</dbReference>
<dbReference type="Pfam" id="PF13416">
    <property type="entry name" value="SBP_bac_8"/>
    <property type="match status" value="1"/>
</dbReference>
<dbReference type="OrthoDB" id="9764785at2"/>
<dbReference type="Gene3D" id="3.40.190.10">
    <property type="entry name" value="Periplasmic binding protein-like II"/>
    <property type="match status" value="1"/>
</dbReference>
<feature type="chain" id="PRO_5020260352" evidence="1">
    <location>
        <begin position="26"/>
        <end position="488"/>
    </location>
</feature>
<keyword evidence="1" id="KW-0732">Signal</keyword>
<dbReference type="RefSeq" id="WP_031390983.1">
    <property type="nucleotide sequence ID" value="NZ_JPNB01000002.1"/>
</dbReference>
<dbReference type="PANTHER" id="PTHR43649">
    <property type="entry name" value="ARABINOSE-BINDING PROTEIN-RELATED"/>
    <property type="match status" value="1"/>
</dbReference>
<evidence type="ECO:0000313" key="2">
    <source>
        <dbReference type="EMBL" id="TCL58062.1"/>
    </source>
</evidence>
<proteinExistence type="predicted"/>
<protein>
    <submittedName>
        <fullName evidence="2">Carbohydrate ABC transporter substrate-binding protein (CUT1 family)</fullName>
    </submittedName>
</protein>
<dbReference type="AlphaFoldDB" id="A0A4R1QYM1"/>
<dbReference type="SUPFAM" id="SSF53850">
    <property type="entry name" value="Periplasmic binding protein-like II"/>
    <property type="match status" value="1"/>
</dbReference>
<dbReference type="InterPro" id="IPR050490">
    <property type="entry name" value="Bact_solute-bd_prot1"/>
</dbReference>
<keyword evidence="3" id="KW-1185">Reference proteome</keyword>
<gene>
    <name evidence="2" type="ORF">EDD76_107177</name>
</gene>
<accession>A0A4R1QYM1</accession>
<name>A0A4R1QYM1_9FIRM</name>
<dbReference type="PROSITE" id="PS51257">
    <property type="entry name" value="PROKAR_LIPOPROTEIN"/>
    <property type="match status" value="1"/>
</dbReference>